<keyword evidence="2" id="KW-0732">Signal</keyword>
<proteinExistence type="predicted"/>
<sequence>MYQHHTFLVGCLLIIHSVPLDARFSRFNAPHGQRQRVDPHWQKVDTQRQRVDNQLNECRSHHELYDYKPCPKESCNENGASLGKCCLEVSQNFHGDVKTKECRCDSRSGCPQDNVKQSRQSQSKKPASSSQTKQKVPPAKPTTVTIKPEASQRNCTFDFEIQSYKTCSMEFCDSSSQSDNALCCKHRQSLSIPETCLCHPQITCDLPKVSTPDDIVEAGVTEADVTEPVVTEAVVTEAAVAVDEPSLCENRFRLLNADRVTNPCKYNGVAKLTRKDANGDALICNAVYTIAKVKGTIRHTFLTPQACGLLIEQLSKDMSLELQVGDQIYPVQEPIFTTESGPNGNWYIGIGSRYINLFRDLGACQKKACPYDAIGMRGKVDFNDCKAVSYGASDAANFTTDGLYETSIALYPGGCLEQDDFFGVKSTLCFRTIDAENAYCANDAGGPVYCKSPSTNEWILLGILAFQNKCDTQAELKVIPFPL</sequence>
<dbReference type="OrthoDB" id="6147673at2759"/>
<evidence type="ECO:0008006" key="5">
    <source>
        <dbReference type="Google" id="ProtNLM"/>
    </source>
</evidence>
<dbReference type="STRING" id="188477.A0A433UC34"/>
<dbReference type="AlphaFoldDB" id="A0A433UC34"/>
<name>A0A433UC34_ELYCH</name>
<dbReference type="SUPFAM" id="SSF50494">
    <property type="entry name" value="Trypsin-like serine proteases"/>
    <property type="match status" value="1"/>
</dbReference>
<dbReference type="InterPro" id="IPR043504">
    <property type="entry name" value="Peptidase_S1_PA_chymotrypsin"/>
</dbReference>
<evidence type="ECO:0000313" key="4">
    <source>
        <dbReference type="Proteomes" id="UP000271974"/>
    </source>
</evidence>
<feature type="chain" id="PRO_5019343173" description="Peptidase S1 domain-containing protein" evidence="2">
    <location>
        <begin position="23"/>
        <end position="483"/>
    </location>
</feature>
<evidence type="ECO:0000256" key="2">
    <source>
        <dbReference type="SAM" id="SignalP"/>
    </source>
</evidence>
<dbReference type="Gene3D" id="2.40.10.10">
    <property type="entry name" value="Trypsin-like serine proteases"/>
    <property type="match status" value="1"/>
</dbReference>
<dbReference type="EMBL" id="RQTK01000014">
    <property type="protein sequence ID" value="RUS91322.1"/>
    <property type="molecule type" value="Genomic_DNA"/>
</dbReference>
<feature type="signal peptide" evidence="2">
    <location>
        <begin position="1"/>
        <end position="22"/>
    </location>
</feature>
<evidence type="ECO:0000313" key="3">
    <source>
        <dbReference type="EMBL" id="RUS91322.1"/>
    </source>
</evidence>
<reference evidence="3 4" key="1">
    <citation type="submission" date="2019-01" db="EMBL/GenBank/DDBJ databases">
        <title>A draft genome assembly of the solar-powered sea slug Elysia chlorotica.</title>
        <authorList>
            <person name="Cai H."/>
            <person name="Li Q."/>
            <person name="Fang X."/>
            <person name="Li J."/>
            <person name="Curtis N.E."/>
            <person name="Altenburger A."/>
            <person name="Shibata T."/>
            <person name="Feng M."/>
            <person name="Maeda T."/>
            <person name="Schwartz J.A."/>
            <person name="Shigenobu S."/>
            <person name="Lundholm N."/>
            <person name="Nishiyama T."/>
            <person name="Yang H."/>
            <person name="Hasebe M."/>
            <person name="Li S."/>
            <person name="Pierce S.K."/>
            <person name="Wang J."/>
        </authorList>
    </citation>
    <scope>NUCLEOTIDE SEQUENCE [LARGE SCALE GENOMIC DNA]</scope>
    <source>
        <strain evidence="3">EC2010</strain>
        <tissue evidence="3">Whole organism of an adult</tissue>
    </source>
</reference>
<protein>
    <recommendedName>
        <fullName evidence="5">Peptidase S1 domain-containing protein</fullName>
    </recommendedName>
</protein>
<evidence type="ECO:0000256" key="1">
    <source>
        <dbReference type="SAM" id="MobiDB-lite"/>
    </source>
</evidence>
<accession>A0A433UC34</accession>
<keyword evidence="4" id="KW-1185">Reference proteome</keyword>
<feature type="region of interest" description="Disordered" evidence="1">
    <location>
        <begin position="107"/>
        <end position="143"/>
    </location>
</feature>
<feature type="compositionally biased region" description="Low complexity" evidence="1">
    <location>
        <begin position="117"/>
        <end position="135"/>
    </location>
</feature>
<dbReference type="InterPro" id="IPR009003">
    <property type="entry name" value="Peptidase_S1_PA"/>
</dbReference>
<gene>
    <name evidence="3" type="ORF">EGW08_000936</name>
</gene>
<organism evidence="3 4">
    <name type="scientific">Elysia chlorotica</name>
    <name type="common">Eastern emerald elysia</name>
    <name type="synonym">Sea slug</name>
    <dbReference type="NCBI Taxonomy" id="188477"/>
    <lineage>
        <taxon>Eukaryota</taxon>
        <taxon>Metazoa</taxon>
        <taxon>Spiralia</taxon>
        <taxon>Lophotrochozoa</taxon>
        <taxon>Mollusca</taxon>
        <taxon>Gastropoda</taxon>
        <taxon>Heterobranchia</taxon>
        <taxon>Euthyneura</taxon>
        <taxon>Panpulmonata</taxon>
        <taxon>Sacoglossa</taxon>
        <taxon>Placobranchoidea</taxon>
        <taxon>Plakobranchidae</taxon>
        <taxon>Elysia</taxon>
    </lineage>
</organism>
<comment type="caution">
    <text evidence="3">The sequence shown here is derived from an EMBL/GenBank/DDBJ whole genome shotgun (WGS) entry which is preliminary data.</text>
</comment>
<dbReference type="Proteomes" id="UP000271974">
    <property type="component" value="Unassembled WGS sequence"/>
</dbReference>